<proteinExistence type="inferred from homology"/>
<keyword evidence="1" id="KW-0819">tRNA processing</keyword>
<evidence type="ECO:0000313" key="5">
    <source>
        <dbReference type="Proteomes" id="UP000091918"/>
    </source>
</evidence>
<protein>
    <recommendedName>
        <fullName evidence="6">CMP/dCMP-type deaminase domain-containing protein</fullName>
    </recommendedName>
</protein>
<sequence length="529" mass="56943">MGTLDPFEGIQPLRGHVSLLKTVQETRSGKETVEAYVAEINIKSASKVLKLLESKLPKDASLSLTHLRRFVKPEFLPDHLKRGPAQPAAACKKSPQTIYILIPPPLPELSFLETLLAPYAPPILTTTDSSSGLEASSSSPSSSSSEPHPRVEPTLELSPIQIRSTRIPLSPPTTEEESATWSRTLWPTIYNPAAHPITHSPRGPLLLNAQESVSQRAGSYLALAAKVALEAKRMGRGRAVGAVVVDPALADVADSSDEFAGIVVVAGDARFWSKGRGEDGGDYPPVTNTENAEGDEEEEEEEEGAARPSYNPDHEGQPDHHALMRAISLVAYKRLNSSTSPTVTPSISISPSSTPVPISTTTPTSATTFFTEPSAVNPPPPKKPKPSPPSLEPEPNQPTQSPPPAPPPPYPPPTPLESHFLSLPNIQTRAQGGYLCTSLDLYITHEPCVCCAMGMLLSRFRAVVYLQAAGEGRADAALDPYTGYGLHWRQELNWRAVGFRFFIEGEEGGGASKGERLERLGLERGVFHA</sequence>
<dbReference type="AlphaFoldDB" id="A0A1B7P0H5"/>
<dbReference type="GO" id="GO:0052717">
    <property type="term" value="F:tRNA-specific adenosine-34 deaminase activity"/>
    <property type="evidence" value="ECO:0007669"/>
    <property type="project" value="TreeGrafter"/>
</dbReference>
<evidence type="ECO:0008006" key="6">
    <source>
        <dbReference type="Google" id="ProtNLM"/>
    </source>
</evidence>
<dbReference type="GO" id="GO:0005634">
    <property type="term" value="C:nucleus"/>
    <property type="evidence" value="ECO:0007669"/>
    <property type="project" value="TreeGrafter"/>
</dbReference>
<dbReference type="SUPFAM" id="SSF53927">
    <property type="entry name" value="Cytidine deaminase-like"/>
    <property type="match status" value="1"/>
</dbReference>
<comment type="caution">
    <text evidence="4">The sequence shown here is derived from an EMBL/GenBank/DDBJ whole genome shotgun (WGS) entry which is preliminary data.</text>
</comment>
<accession>A0A1B7P0H5</accession>
<dbReference type="PANTHER" id="PTHR11079">
    <property type="entry name" value="CYTOSINE DEAMINASE FAMILY MEMBER"/>
    <property type="match status" value="1"/>
</dbReference>
<evidence type="ECO:0000313" key="4">
    <source>
        <dbReference type="EMBL" id="OAX82513.1"/>
    </source>
</evidence>
<feature type="compositionally biased region" description="Low complexity" evidence="3">
    <location>
        <begin position="338"/>
        <end position="375"/>
    </location>
</feature>
<reference evidence="4 5" key="1">
    <citation type="submission" date="2015-07" db="EMBL/GenBank/DDBJ databases">
        <title>Emmonsia species relationships and genome sequence.</title>
        <authorList>
            <person name="Cuomo C.A."/>
            <person name="Schwartz I.S."/>
            <person name="Kenyon C."/>
            <person name="de Hoog G.S."/>
            <person name="Govender N.P."/>
            <person name="Botha A."/>
            <person name="Moreno L."/>
            <person name="de Vries M."/>
            <person name="Munoz J.F."/>
            <person name="Stielow J.B."/>
        </authorList>
    </citation>
    <scope>NUCLEOTIDE SEQUENCE [LARGE SCALE GENOMIC DNA]</scope>
    <source>
        <strain evidence="4 5">CBS 136260</strain>
    </source>
</reference>
<feature type="region of interest" description="Disordered" evidence="3">
    <location>
        <begin position="338"/>
        <end position="420"/>
    </location>
</feature>
<dbReference type="EMBL" id="LGUA01000295">
    <property type="protein sequence ID" value="OAX82513.1"/>
    <property type="molecule type" value="Genomic_DNA"/>
</dbReference>
<evidence type="ECO:0000256" key="1">
    <source>
        <dbReference type="ARBA" id="ARBA00022694"/>
    </source>
</evidence>
<feature type="region of interest" description="Disordered" evidence="3">
    <location>
        <begin position="273"/>
        <end position="319"/>
    </location>
</feature>
<feature type="region of interest" description="Disordered" evidence="3">
    <location>
        <begin position="127"/>
        <end position="157"/>
    </location>
</feature>
<dbReference type="Gene3D" id="3.40.140.10">
    <property type="entry name" value="Cytidine Deaminase, domain 2"/>
    <property type="match status" value="1"/>
</dbReference>
<feature type="compositionally biased region" description="Low complexity" evidence="3">
    <location>
        <begin position="129"/>
        <end position="145"/>
    </location>
</feature>
<organism evidence="4 5">
    <name type="scientific">Emergomyces africanus</name>
    <dbReference type="NCBI Taxonomy" id="1955775"/>
    <lineage>
        <taxon>Eukaryota</taxon>
        <taxon>Fungi</taxon>
        <taxon>Dikarya</taxon>
        <taxon>Ascomycota</taxon>
        <taxon>Pezizomycotina</taxon>
        <taxon>Eurotiomycetes</taxon>
        <taxon>Eurotiomycetidae</taxon>
        <taxon>Onygenales</taxon>
        <taxon>Ajellomycetaceae</taxon>
        <taxon>Emergomyces</taxon>
    </lineage>
</organism>
<dbReference type="GO" id="GO:0008033">
    <property type="term" value="P:tRNA processing"/>
    <property type="evidence" value="ECO:0007669"/>
    <property type="project" value="UniProtKB-KW"/>
</dbReference>
<comment type="similarity">
    <text evidence="2">Belongs to the cytidine and deoxycytidylate deaminase family. ADAT3 subfamily.</text>
</comment>
<evidence type="ECO:0000256" key="3">
    <source>
        <dbReference type="SAM" id="MobiDB-lite"/>
    </source>
</evidence>
<name>A0A1B7P0H5_9EURO</name>
<dbReference type="STRING" id="1658172.A0A1B7P0H5"/>
<gene>
    <name evidence="4" type="ORF">ACJ72_03135</name>
</gene>
<dbReference type="PANTHER" id="PTHR11079:SF156">
    <property type="entry name" value="INACTIVE TRNA-SPECIFIC ADENOSINE DEAMINASE-LIKE PROTEIN 3-RELATED"/>
    <property type="match status" value="1"/>
</dbReference>
<dbReference type="Proteomes" id="UP000091918">
    <property type="component" value="Unassembled WGS sequence"/>
</dbReference>
<feature type="compositionally biased region" description="Acidic residues" evidence="3">
    <location>
        <begin position="292"/>
        <end position="303"/>
    </location>
</feature>
<dbReference type="GO" id="GO:0005737">
    <property type="term" value="C:cytoplasm"/>
    <property type="evidence" value="ECO:0007669"/>
    <property type="project" value="TreeGrafter"/>
</dbReference>
<dbReference type="InterPro" id="IPR016193">
    <property type="entry name" value="Cytidine_deaminase-like"/>
</dbReference>
<dbReference type="OrthoDB" id="3180714at2759"/>
<feature type="compositionally biased region" description="Pro residues" evidence="3">
    <location>
        <begin position="376"/>
        <end position="415"/>
    </location>
</feature>
<keyword evidence="5" id="KW-1185">Reference proteome</keyword>
<evidence type="ECO:0000256" key="2">
    <source>
        <dbReference type="ARBA" id="ARBA00038160"/>
    </source>
</evidence>